<evidence type="ECO:0000256" key="1">
    <source>
        <dbReference type="SAM" id="SignalP"/>
    </source>
</evidence>
<keyword evidence="3" id="KW-1185">Reference proteome</keyword>
<reference evidence="2 3" key="1">
    <citation type="journal article" date="2007" name="PLoS Genet.">
        <title>A tale of two oxidation states: bacterial colonization of arsenic-rich environments.</title>
        <authorList>
            <person name="Muller D."/>
            <person name="Medigue C."/>
            <person name="Koechler S."/>
            <person name="Barbe V."/>
            <person name="Barakat M."/>
            <person name="Talla E."/>
            <person name="Bonnefoy V."/>
            <person name="Krin E."/>
            <person name="Arsene-Ploetze F."/>
            <person name="Carapito C."/>
            <person name="Chandler M."/>
            <person name="Cournoyer B."/>
            <person name="Cruveiller S."/>
            <person name="Dossat C."/>
            <person name="Duval S."/>
            <person name="Heymann M."/>
            <person name="Leize E."/>
            <person name="Lieutaud A."/>
            <person name="Lievremont D."/>
            <person name="Makita Y."/>
            <person name="Mangenot S."/>
            <person name="Nitschke W."/>
            <person name="Ortet P."/>
            <person name="Perdrial N."/>
            <person name="Schoepp B."/>
            <person name="Siguier N."/>
            <person name="Simeonova D.D."/>
            <person name="Rouy Z."/>
            <person name="Segurens B."/>
            <person name="Turlin E."/>
            <person name="Vallenet D."/>
            <person name="Van Dorsselaer A."/>
            <person name="Weiss S."/>
            <person name="Weissenbach J."/>
            <person name="Lett M.C."/>
            <person name="Danchin A."/>
            <person name="Bertin P.N."/>
        </authorList>
    </citation>
    <scope>NUCLEOTIDE SEQUENCE [LARGE SCALE GENOMIC DNA]</scope>
    <source>
        <strain evidence="3">ULPAs1</strain>
    </source>
</reference>
<evidence type="ECO:0000313" key="3">
    <source>
        <dbReference type="Proteomes" id="UP000006697"/>
    </source>
</evidence>
<evidence type="ECO:0000313" key="2">
    <source>
        <dbReference type="EMBL" id="CAL60377.1"/>
    </source>
</evidence>
<accession>A4G1J0</accession>
<dbReference type="AlphaFoldDB" id="A4G1J0"/>
<dbReference type="Pfam" id="PF09694">
    <property type="entry name" value="Gcw_chp"/>
    <property type="match status" value="1"/>
</dbReference>
<keyword evidence="1" id="KW-0732">Signal</keyword>
<dbReference type="EMBL" id="CU207211">
    <property type="protein sequence ID" value="CAL60377.1"/>
    <property type="molecule type" value="Genomic_DNA"/>
</dbReference>
<name>A4G1J0_HERAR</name>
<sequence>MKKLILAAAVMSVFAGSLAHAEDVIPEHTFTGNVTLATDYRFRGLSQTFKEPTIQGGFDYAHSSGFYVGNWNSNVDTSAINNGNIEMDLYGGYKFAIAPDLTGDVGVLHYYYPGAETAAGKSINTTEVYVGATYKWFSAKYSHAVSDFFGVDNSKGSGYLDLGAAFEVAEKTTLSFHVGRQKVRHNSASDYTDYKVGIARDFGFATISLAAIGTNAKDDLPLTKGTKTKKTGDTTAVLSISKAF</sequence>
<feature type="signal peptide" evidence="1">
    <location>
        <begin position="1"/>
        <end position="21"/>
    </location>
</feature>
<dbReference type="KEGG" id="har:HEAR0142"/>
<gene>
    <name evidence="2" type="ordered locus">HEAR0142</name>
</gene>
<dbReference type="STRING" id="204773.HEAR0142"/>
<feature type="chain" id="PRO_5002669025" evidence="1">
    <location>
        <begin position="22"/>
        <end position="244"/>
    </location>
</feature>
<dbReference type="HOGENOM" id="CLU_074587_2_0_4"/>
<dbReference type="Proteomes" id="UP000006697">
    <property type="component" value="Chromosome"/>
</dbReference>
<dbReference type="eggNOG" id="ENOG50318BZ">
    <property type="taxonomic scope" value="Bacteria"/>
</dbReference>
<dbReference type="OrthoDB" id="9793561at2"/>
<proteinExistence type="predicted"/>
<dbReference type="InterPro" id="IPR010239">
    <property type="entry name" value="CHP02001"/>
</dbReference>
<organism evidence="2 3">
    <name type="scientific">Herminiimonas arsenicoxydans</name>
    <dbReference type="NCBI Taxonomy" id="204773"/>
    <lineage>
        <taxon>Bacteria</taxon>
        <taxon>Pseudomonadati</taxon>
        <taxon>Pseudomonadota</taxon>
        <taxon>Betaproteobacteria</taxon>
        <taxon>Burkholderiales</taxon>
        <taxon>Oxalobacteraceae</taxon>
        <taxon>Herminiimonas</taxon>
    </lineage>
</organism>
<dbReference type="NCBIfam" id="TIGR02001">
    <property type="entry name" value="gcw_chp"/>
    <property type="match status" value="1"/>
</dbReference>
<protein>
    <submittedName>
        <fullName evidence="2">Uncharacterized protein</fullName>
    </submittedName>
</protein>